<dbReference type="SUPFAM" id="SSF53822">
    <property type="entry name" value="Periplasmic binding protein-like I"/>
    <property type="match status" value="1"/>
</dbReference>
<reference evidence="5 6" key="1">
    <citation type="submission" date="2015-08" db="EMBL/GenBank/DDBJ databases">
        <title>Investigation of the bacterial diversity of lava forest soil.</title>
        <authorList>
            <person name="Lee J.S."/>
        </authorList>
    </citation>
    <scope>NUCLEOTIDE SEQUENCE [LARGE SCALE GENOMIC DNA]</scope>
    <source>
        <strain evidence="5 6">GJW-30</strain>
    </source>
</reference>
<evidence type="ECO:0000256" key="1">
    <source>
        <dbReference type="ARBA" id="ARBA00010062"/>
    </source>
</evidence>
<gene>
    <name evidence="5" type="ORF">GJW-30_1_01032</name>
</gene>
<dbReference type="GO" id="GO:0006865">
    <property type="term" value="P:amino acid transport"/>
    <property type="evidence" value="ECO:0007669"/>
    <property type="project" value="UniProtKB-KW"/>
</dbReference>
<keyword evidence="6" id="KW-1185">Reference proteome</keyword>
<dbReference type="CDD" id="cd20014">
    <property type="entry name" value="PBP1_RPA0668_benzoate-like"/>
    <property type="match status" value="1"/>
</dbReference>
<organism evidence="5 6">
    <name type="scientific">Variibacter gotjawalensis</name>
    <dbReference type="NCBI Taxonomy" id="1333996"/>
    <lineage>
        <taxon>Bacteria</taxon>
        <taxon>Pseudomonadati</taxon>
        <taxon>Pseudomonadota</taxon>
        <taxon>Alphaproteobacteria</taxon>
        <taxon>Hyphomicrobiales</taxon>
        <taxon>Nitrobacteraceae</taxon>
        <taxon>Variibacter</taxon>
    </lineage>
</organism>
<dbReference type="Gene3D" id="3.40.50.2300">
    <property type="match status" value="2"/>
</dbReference>
<evidence type="ECO:0000256" key="3">
    <source>
        <dbReference type="ARBA" id="ARBA00022970"/>
    </source>
</evidence>
<evidence type="ECO:0000313" key="6">
    <source>
        <dbReference type="Proteomes" id="UP000236884"/>
    </source>
</evidence>
<dbReference type="PROSITE" id="PS51318">
    <property type="entry name" value="TAT"/>
    <property type="match status" value="1"/>
</dbReference>
<dbReference type="EMBL" id="AP014946">
    <property type="protein sequence ID" value="BAT58506.1"/>
    <property type="molecule type" value="Genomic_DNA"/>
</dbReference>
<dbReference type="KEGG" id="vgo:GJW-30_1_01032"/>
<keyword evidence="2" id="KW-0732">Signal</keyword>
<dbReference type="PANTHER" id="PTHR30483:SF6">
    <property type="entry name" value="PERIPLASMIC BINDING PROTEIN OF ABC TRANSPORTER FOR NATURAL AMINO ACIDS"/>
    <property type="match status" value="1"/>
</dbReference>
<keyword evidence="3" id="KW-0029">Amino-acid transport</keyword>
<evidence type="ECO:0000259" key="4">
    <source>
        <dbReference type="Pfam" id="PF13458"/>
    </source>
</evidence>
<name>A0A0S3PRD2_9BRAD</name>
<sequence length="400" mass="42013">MTNDIRISRRHALALAAGAGALGFAGPLARPAIAQAKPIKVGLLLPYSGTYAQLGEAITRAMEMYVKQQGGALAGRQIQFVKLDDESEPPKATDLTTKLVQGEKVDVLMGSVHSGVAMAMSKIAREEGIPTIIPNAGADTLTRQLCAKNVFRSSFSNGQVGLATGKAMVDAGIKKVVTFTWKYAAGDESVNGFKDTFTKGGGQVLKDLTVPFPNVEFQSALAEIASLKPDAVYTFFAGGGAVKFIKDYAAAGLKSSIPLWGAGFLTDGVESAVGSAGDGVMTVLHYADDVDTPENKKFRADFKAAYKSDADVYAVQGWDAMQLLDAGLKAVGGDVSKRDALNAAISKASFKSPRGPFKLSASNNPIQNMYLRELKGGKNVLVKTAATDFADPTTGCRLAS</sequence>
<accession>A0A0S3PRD2</accession>
<dbReference type="RefSeq" id="WP_096352533.1">
    <property type="nucleotide sequence ID" value="NZ_AP014946.1"/>
</dbReference>
<dbReference type="AlphaFoldDB" id="A0A0S3PRD2"/>
<evidence type="ECO:0000313" key="5">
    <source>
        <dbReference type="EMBL" id="BAT58506.1"/>
    </source>
</evidence>
<dbReference type="PANTHER" id="PTHR30483">
    <property type="entry name" value="LEUCINE-SPECIFIC-BINDING PROTEIN"/>
    <property type="match status" value="1"/>
</dbReference>
<keyword evidence="3" id="KW-0813">Transport</keyword>
<comment type="similarity">
    <text evidence="1">Belongs to the leucine-binding protein family.</text>
</comment>
<dbReference type="Proteomes" id="UP000236884">
    <property type="component" value="Chromosome"/>
</dbReference>
<protein>
    <recommendedName>
        <fullName evidence="4">Leucine-binding protein domain-containing protein</fullName>
    </recommendedName>
</protein>
<dbReference type="InterPro" id="IPR028081">
    <property type="entry name" value="Leu-bd"/>
</dbReference>
<evidence type="ECO:0000256" key="2">
    <source>
        <dbReference type="ARBA" id="ARBA00022729"/>
    </source>
</evidence>
<feature type="domain" description="Leucine-binding protein" evidence="4">
    <location>
        <begin position="38"/>
        <end position="378"/>
    </location>
</feature>
<dbReference type="InterPro" id="IPR028082">
    <property type="entry name" value="Peripla_BP_I"/>
</dbReference>
<proteinExistence type="inferred from homology"/>
<dbReference type="InterPro" id="IPR051010">
    <property type="entry name" value="BCAA_transport"/>
</dbReference>
<dbReference type="OrthoDB" id="9768099at2"/>
<dbReference type="Pfam" id="PF13458">
    <property type="entry name" value="Peripla_BP_6"/>
    <property type="match status" value="1"/>
</dbReference>
<dbReference type="InterPro" id="IPR006311">
    <property type="entry name" value="TAT_signal"/>
</dbReference>